<evidence type="ECO:0000256" key="3">
    <source>
        <dbReference type="ARBA" id="ARBA00023315"/>
    </source>
</evidence>
<keyword evidence="3" id="KW-0012">Acyltransferase</keyword>
<dbReference type="InterPro" id="IPR014031">
    <property type="entry name" value="Ketoacyl_synth_C"/>
</dbReference>
<dbReference type="RefSeq" id="WP_311629422.1">
    <property type="nucleotide sequence ID" value="NZ_JAVREN010000006.1"/>
</dbReference>
<accession>A0ABU2L596</accession>
<dbReference type="PROSITE" id="PS52004">
    <property type="entry name" value="KS3_2"/>
    <property type="match status" value="1"/>
</dbReference>
<dbReference type="InterPro" id="IPR000794">
    <property type="entry name" value="Beta-ketoacyl_synthase"/>
</dbReference>
<dbReference type="PANTHER" id="PTHR11712:SF322">
    <property type="entry name" value="POLYKETIDE BETA-KETOACYL SYNTHASE 2-RELATED"/>
    <property type="match status" value="1"/>
</dbReference>
<evidence type="ECO:0000313" key="7">
    <source>
        <dbReference type="EMBL" id="MDT0306493.1"/>
    </source>
</evidence>
<dbReference type="Pfam" id="PF00109">
    <property type="entry name" value="ketoacyl-synt"/>
    <property type="match status" value="1"/>
</dbReference>
<evidence type="ECO:0000256" key="5">
    <source>
        <dbReference type="SAM" id="MobiDB-lite"/>
    </source>
</evidence>
<comment type="similarity">
    <text evidence="1 4">Belongs to the thiolase-like superfamily. Beta-ketoacyl-ACP synthases family.</text>
</comment>
<dbReference type="InterPro" id="IPR016039">
    <property type="entry name" value="Thiolase-like"/>
</dbReference>
<keyword evidence="2 4" id="KW-0808">Transferase</keyword>
<evidence type="ECO:0000313" key="8">
    <source>
        <dbReference type="Proteomes" id="UP001183388"/>
    </source>
</evidence>
<dbReference type="EMBL" id="JAVREN010000006">
    <property type="protein sequence ID" value="MDT0306493.1"/>
    <property type="molecule type" value="Genomic_DNA"/>
</dbReference>
<dbReference type="InterPro" id="IPR014030">
    <property type="entry name" value="Ketoacyl_synth_N"/>
</dbReference>
<evidence type="ECO:0000256" key="2">
    <source>
        <dbReference type="ARBA" id="ARBA00022679"/>
    </source>
</evidence>
<feature type="region of interest" description="Disordered" evidence="5">
    <location>
        <begin position="1"/>
        <end position="27"/>
    </location>
</feature>
<feature type="compositionally biased region" description="Low complexity" evidence="5">
    <location>
        <begin position="9"/>
        <end position="24"/>
    </location>
</feature>
<reference evidence="8" key="1">
    <citation type="submission" date="2023-07" db="EMBL/GenBank/DDBJ databases">
        <title>30 novel species of actinomycetes from the DSMZ collection.</title>
        <authorList>
            <person name="Nouioui I."/>
        </authorList>
    </citation>
    <scope>NUCLEOTIDE SEQUENCE [LARGE SCALE GENOMIC DNA]</scope>
    <source>
        <strain evidence="8">DSM 44917</strain>
    </source>
</reference>
<sequence length="455" mass="46468">MSAVDALSTTDPTNAADAAQAPGPAHEPTVVTGIGVAAPNGLGTERFWAAALAGRGGIAELTRFDASASPSRLAGQITDFEAGEHLPGRLLPQTDVSTRYALAATAWALEDAGVHPESHPAPGRPADYDMGVVTANATGGFEFTHREFRKLWTQGPEFVSVYESFAWFYAVNTGQISIRHGMRGPGAALVAEQAGGLDALGHARRTIRGGTPLVIGGGVDSALDPWGWASQQAGGRVTRSTDPERAYRPFHPDADGYVPGEGGALLVLEAASSARRRGAPAVYGEIAGCASTFDPRPGSGRPPTLRRAAELALAEAGLAPGDIDVVFADAAGVPELDRAEAEAITGLFGPRGVPVAAPKVLTGRLYAGGGPLDVACALLAIRDGVIPAVPAATAGADPGAAGGLDLVTGEPRPARVRAALVLARGRWGFNSAVVVRAAPPLSSSAAPSRDERIHP</sequence>
<name>A0ABU2L596_9ACTN</name>
<dbReference type="CDD" id="cd00832">
    <property type="entry name" value="CLF"/>
    <property type="match status" value="1"/>
</dbReference>
<dbReference type="Pfam" id="PF02801">
    <property type="entry name" value="Ketoacyl-synt_C"/>
    <property type="match status" value="1"/>
</dbReference>
<dbReference type="SUPFAM" id="SSF53901">
    <property type="entry name" value="Thiolase-like"/>
    <property type="match status" value="2"/>
</dbReference>
<evidence type="ECO:0000256" key="1">
    <source>
        <dbReference type="ARBA" id="ARBA00008467"/>
    </source>
</evidence>
<evidence type="ECO:0000259" key="6">
    <source>
        <dbReference type="PROSITE" id="PS52004"/>
    </source>
</evidence>
<dbReference type="Gene3D" id="3.40.47.10">
    <property type="match status" value="2"/>
</dbReference>
<gene>
    <name evidence="7" type="ORF">RM780_05905</name>
</gene>
<keyword evidence="8" id="KW-1185">Reference proteome</keyword>
<dbReference type="InterPro" id="IPR020841">
    <property type="entry name" value="PKS_Beta-ketoAc_synthase_dom"/>
</dbReference>
<protein>
    <submittedName>
        <fullName evidence="7">Ketosynthase chain-length factor</fullName>
    </submittedName>
</protein>
<dbReference type="PANTHER" id="PTHR11712">
    <property type="entry name" value="POLYKETIDE SYNTHASE-RELATED"/>
    <property type="match status" value="1"/>
</dbReference>
<organism evidence="7 8">
    <name type="scientific">Streptomyces boetiae</name>
    <dbReference type="NCBI Taxonomy" id="3075541"/>
    <lineage>
        <taxon>Bacteria</taxon>
        <taxon>Bacillati</taxon>
        <taxon>Actinomycetota</taxon>
        <taxon>Actinomycetes</taxon>
        <taxon>Kitasatosporales</taxon>
        <taxon>Streptomycetaceae</taxon>
        <taxon>Streptomyces</taxon>
    </lineage>
</organism>
<dbReference type="Proteomes" id="UP001183388">
    <property type="component" value="Unassembled WGS sequence"/>
</dbReference>
<proteinExistence type="inferred from homology"/>
<feature type="domain" description="Ketosynthase family 3 (KS3)" evidence="6">
    <location>
        <begin position="26"/>
        <end position="437"/>
    </location>
</feature>
<comment type="caution">
    <text evidence="7">The sequence shown here is derived from an EMBL/GenBank/DDBJ whole genome shotgun (WGS) entry which is preliminary data.</text>
</comment>
<evidence type="ECO:0000256" key="4">
    <source>
        <dbReference type="RuleBase" id="RU003694"/>
    </source>
</evidence>